<dbReference type="EMBL" id="CP003422">
    <property type="protein sequence ID" value="AGN70691.1"/>
    <property type="molecule type" value="Genomic_DNA"/>
</dbReference>
<evidence type="ECO:0000313" key="1">
    <source>
        <dbReference type="EMBL" id="AGN70691.1"/>
    </source>
</evidence>
<name>R9ULL1_9BACL</name>
<reference evidence="1 2" key="1">
    <citation type="submission" date="2013-06" db="EMBL/GenBank/DDBJ databases">
        <title>Complete genome sequence of Paenibacillus mucilaginosus K02.</title>
        <authorList>
            <person name="Xiao B."/>
            <person name="Sun L."/>
            <person name="Xiao L."/>
            <person name="Lian B."/>
        </authorList>
    </citation>
    <scope>NUCLEOTIDE SEQUENCE [LARGE SCALE GENOMIC DNA]</scope>
    <source>
        <strain evidence="1 2">K02</strain>
    </source>
</reference>
<proteinExistence type="predicted"/>
<organism evidence="1 2">
    <name type="scientific">Paenibacillus mucilaginosus K02</name>
    <dbReference type="NCBI Taxonomy" id="997761"/>
    <lineage>
        <taxon>Bacteria</taxon>
        <taxon>Bacillati</taxon>
        <taxon>Bacillota</taxon>
        <taxon>Bacilli</taxon>
        <taxon>Bacillales</taxon>
        <taxon>Paenibacillaceae</taxon>
        <taxon>Paenibacillus</taxon>
    </lineage>
</organism>
<protein>
    <submittedName>
        <fullName evidence="1">Uncharacterized protein</fullName>
    </submittedName>
</protein>
<dbReference type="Proteomes" id="UP000007392">
    <property type="component" value="Chromosome"/>
</dbReference>
<evidence type="ECO:0000313" key="2">
    <source>
        <dbReference type="Proteomes" id="UP000007392"/>
    </source>
</evidence>
<gene>
    <name evidence="1" type="ORF">B2K_39395</name>
</gene>
<dbReference type="HOGENOM" id="CLU_1502060_0_0_9"/>
<sequence>MDKHAKKEAVHQRVQKGGACEEAVIMDKPALKFIGLAAEVTLYDVQFNKTTLKLVAHFHSIRCEIKRSMNDGVAYGLSADPENYRPAAPGSRVRGIRYGDLVSCSDEKAAIEGRGGVPLPKKWPESLGMKRVTYTWEAGDIGDADCQPGGYDFCTCDGSGAFHKLVQPSARLGREGRPA</sequence>
<dbReference type="OrthoDB" id="2593454at2"/>
<dbReference type="AlphaFoldDB" id="R9ULL1"/>
<accession>R9ULL1</accession>
<dbReference type="KEGG" id="pmw:B2K_39395"/>